<dbReference type="AlphaFoldDB" id="A0A0L7M9A4"/>
<accession>A0A0L7M9A4</accession>
<reference evidence="3" key="2">
    <citation type="submission" date="2006-09" db="EMBL/GenBank/DDBJ databases">
        <title>The genome sequence of Plasmodium falciparum Dd2.</title>
        <authorList>
            <consortium name="The Broad Institute Genome Sequencing Platform"/>
            <person name="Birren B."/>
            <person name="Lander E."/>
            <person name="Galagan J."/>
            <person name="Nusbaum C."/>
            <person name="Devon K."/>
            <person name="Henn M."/>
            <person name="Jaffe D."/>
            <person name="Butler J."/>
            <person name="Alvarez P."/>
            <person name="Gnerre S."/>
            <person name="Grabherr M."/>
            <person name="Kleber M."/>
            <person name="Mauceli E."/>
            <person name="Brockman W."/>
            <person name="MacCallum I.A."/>
            <person name="Rounsley S."/>
            <person name="Young S."/>
            <person name="LaButti K."/>
            <person name="Pushparaj V."/>
            <person name="DeCaprio D."/>
            <person name="Crawford M."/>
            <person name="Koehrsen M."/>
            <person name="Engels R."/>
            <person name="Montgomery P."/>
            <person name="Pearson M."/>
            <person name="Howarth C."/>
            <person name="Larson L."/>
            <person name="Luoma S."/>
            <person name="White J."/>
            <person name="Kodira C."/>
            <person name="Zeng Q."/>
            <person name="O'Leary S."/>
            <person name="Yandava C."/>
            <person name="Alvarado L."/>
            <person name="Wirth D."/>
            <person name="Volkman S."/>
            <person name="Hartl D."/>
        </authorList>
    </citation>
    <scope>NUCLEOTIDE SEQUENCE [LARGE SCALE GENOMIC DNA]</scope>
</reference>
<organism evidence="2 3">
    <name type="scientific">Plasmodium falciparum (isolate Dd2)</name>
    <dbReference type="NCBI Taxonomy" id="57267"/>
    <lineage>
        <taxon>Eukaryota</taxon>
        <taxon>Sar</taxon>
        <taxon>Alveolata</taxon>
        <taxon>Apicomplexa</taxon>
        <taxon>Aconoidasida</taxon>
        <taxon>Haemosporida</taxon>
        <taxon>Plasmodiidae</taxon>
        <taxon>Plasmodium</taxon>
        <taxon>Plasmodium (Laverania)</taxon>
    </lineage>
</organism>
<evidence type="ECO:0000256" key="1">
    <source>
        <dbReference type="SAM" id="MobiDB-lite"/>
    </source>
</evidence>
<feature type="compositionally biased region" description="Basic and acidic residues" evidence="1">
    <location>
        <begin position="25"/>
        <end position="46"/>
    </location>
</feature>
<sequence length="522" mass="61392">MSIHDGMKGQKYGSKNIRSFSSQGIREDFPYKNENNHKMHNVNEKEEVPKIDRTKINTRRASVSEINENVEETKKDIPQNKNYKHLTDEENKVEKEMSIHDGMKGQKYGSKNIRSFSSQGIREDFPYKNENNHKMHNVNEKEEVPKIDRTKINTRRASVSEINENVEETKKDIPQNENYKHLTDEENKVEKEMSIHDGMKGQKYGSKNVRSFSSQGIREDFPYKNENNHKMHNVNEKEEVPKIDRTKINTRRASVSEINENVEETKKDIPQNKNYKHLTDEENKVEKEMSIHDGMKGQKYGSKNIRSFSSQGIREDFPYKNENNHKMHNVNEKEEVPKIDRTKINTRRASVSEINENVEETKKDIPQNKNYKHLTDEENKVEKEMSIHDGMKGQKYGSKNIRSFSSQGIREDFPYKNENNHKMHNVNEKEEVPKIDRTKINTRRASVSEINENVEETKKDIPQNKNYKHLTDEENKVEKEMSIHDGMKGQKYGSKNIRSFSSQGIREDFPYKDENNHKNALC</sequence>
<proteinExistence type="predicted"/>
<feature type="compositionally biased region" description="Basic and acidic residues" evidence="1">
    <location>
        <begin position="472"/>
        <end position="488"/>
    </location>
</feature>
<feature type="region of interest" description="Disordered" evidence="1">
    <location>
        <begin position="472"/>
        <end position="522"/>
    </location>
</feature>
<feature type="region of interest" description="Disordered" evidence="1">
    <location>
        <begin position="1"/>
        <end position="46"/>
    </location>
</feature>
<reference evidence="3" key="1">
    <citation type="submission" date="2006-09" db="EMBL/GenBank/DDBJ databases">
        <title>Annotation of Plasmodium falciparum Dd2.</title>
        <authorList>
            <consortium name="The Broad Institute Genome Sequencing Platform"/>
            <person name="Volkman S.K."/>
            <person name="Neafsey D.E."/>
            <person name="Dash A.P."/>
            <person name="Chitnis C.E."/>
            <person name="Hartl D.L."/>
            <person name="Young S.K."/>
            <person name="Zeng Q."/>
            <person name="Koehrsen M."/>
            <person name="Alvarado L."/>
            <person name="Berlin A."/>
            <person name="Borenstein D."/>
            <person name="Chapman S.B."/>
            <person name="Chen Z."/>
            <person name="Engels R."/>
            <person name="Freedman E."/>
            <person name="Gellesch M."/>
            <person name="Goldberg J."/>
            <person name="Griggs A."/>
            <person name="Gujja S."/>
            <person name="Heilman E.R."/>
            <person name="Heiman D.I."/>
            <person name="Howarth C."/>
            <person name="Jen D."/>
            <person name="Larson L."/>
            <person name="Mehta T."/>
            <person name="Neiman D."/>
            <person name="Park D."/>
            <person name="Pearson M."/>
            <person name="Roberts A."/>
            <person name="Saif S."/>
            <person name="Shea T."/>
            <person name="Shenoy N."/>
            <person name="Sisk P."/>
            <person name="Stolte C."/>
            <person name="Sykes S."/>
            <person name="Walk T."/>
            <person name="White J."/>
            <person name="Yandava C."/>
            <person name="Haas B."/>
            <person name="Henn M.R."/>
            <person name="Nusbaum C."/>
            <person name="Birren B."/>
        </authorList>
    </citation>
    <scope>NUCLEOTIDE SEQUENCE [LARGE SCALE GENOMIC DNA]</scope>
</reference>
<feature type="compositionally biased region" description="Basic and acidic residues" evidence="1">
    <location>
        <begin position="505"/>
        <end position="522"/>
    </location>
</feature>
<dbReference type="EMBL" id="GG701969">
    <property type="protein sequence ID" value="KOB89185.1"/>
    <property type="molecule type" value="Genomic_DNA"/>
</dbReference>
<evidence type="ECO:0000313" key="2">
    <source>
        <dbReference type="EMBL" id="KOB89185.1"/>
    </source>
</evidence>
<protein>
    <submittedName>
        <fullName evidence="2">Uncharacterized protein</fullName>
    </submittedName>
</protein>
<dbReference type="Proteomes" id="UP000054282">
    <property type="component" value="Unassembled WGS sequence"/>
</dbReference>
<evidence type="ECO:0000313" key="3">
    <source>
        <dbReference type="Proteomes" id="UP000054282"/>
    </source>
</evidence>
<dbReference type="OrthoDB" id="378197at2759"/>
<name>A0A0L7M9A4_PLAF4</name>
<gene>
    <name evidence="2" type="ORF">PFDG_04733</name>
</gene>
<dbReference type="KEGG" id="pfd:PFDG_04733"/>